<evidence type="ECO:0000256" key="1">
    <source>
        <dbReference type="SAM" id="MobiDB-lite"/>
    </source>
</evidence>
<gene>
    <name evidence="2" type="ORF">B0T26DRAFT_538877</name>
</gene>
<comment type="caution">
    <text evidence="2">The sequence shown here is derived from an EMBL/GenBank/DDBJ whole genome shotgun (WGS) entry which is preliminary data.</text>
</comment>
<feature type="compositionally biased region" description="Basic residues" evidence="1">
    <location>
        <begin position="164"/>
        <end position="175"/>
    </location>
</feature>
<feature type="region of interest" description="Disordered" evidence="1">
    <location>
        <begin position="112"/>
        <end position="199"/>
    </location>
</feature>
<feature type="compositionally biased region" description="Basic and acidic residues" evidence="1">
    <location>
        <begin position="139"/>
        <end position="149"/>
    </location>
</feature>
<evidence type="ECO:0000313" key="2">
    <source>
        <dbReference type="EMBL" id="KAK0702018.1"/>
    </source>
</evidence>
<reference evidence="2" key="1">
    <citation type="submission" date="2023-06" db="EMBL/GenBank/DDBJ databases">
        <title>Genome-scale phylogeny and comparative genomics of the fungal order Sordariales.</title>
        <authorList>
            <consortium name="Lawrence Berkeley National Laboratory"/>
            <person name="Hensen N."/>
            <person name="Bonometti L."/>
            <person name="Westerberg I."/>
            <person name="Brannstrom I.O."/>
            <person name="Guillou S."/>
            <person name="Cros-Aarteil S."/>
            <person name="Calhoun S."/>
            <person name="Haridas S."/>
            <person name="Kuo A."/>
            <person name="Mondo S."/>
            <person name="Pangilinan J."/>
            <person name="Riley R."/>
            <person name="LaButti K."/>
            <person name="Andreopoulos B."/>
            <person name="Lipzen A."/>
            <person name="Chen C."/>
            <person name="Yanf M."/>
            <person name="Daum C."/>
            <person name="Ng V."/>
            <person name="Clum A."/>
            <person name="Steindorff A."/>
            <person name="Ohm R."/>
            <person name="Martin F."/>
            <person name="Silar P."/>
            <person name="Natvig D."/>
            <person name="Lalanne C."/>
            <person name="Gautier V."/>
            <person name="Ament-velasquez S.L."/>
            <person name="Kruys A."/>
            <person name="Hutchinson M.I."/>
            <person name="Powell A.J."/>
            <person name="Barry K."/>
            <person name="Miller A.N."/>
            <person name="Grigoriev I.V."/>
            <person name="Debuchy R."/>
            <person name="Gladieux P."/>
            <person name="Thoren M.H."/>
            <person name="Johannesson H."/>
        </authorList>
    </citation>
    <scope>NUCLEOTIDE SEQUENCE</scope>
    <source>
        <strain evidence="2">SMH2392-1A</strain>
    </source>
</reference>
<dbReference type="GeneID" id="85318829"/>
<dbReference type="AlphaFoldDB" id="A0AA40DJB3"/>
<evidence type="ECO:0000313" key="3">
    <source>
        <dbReference type="Proteomes" id="UP001172101"/>
    </source>
</evidence>
<dbReference type="Proteomes" id="UP001172101">
    <property type="component" value="Unassembled WGS sequence"/>
</dbReference>
<accession>A0AA40DJB3</accession>
<sequence>MKDGAPPRRPRGMVNTLKANRGRPPFRTWPVETARRPITRIYSNPTARRTPRFLAQRCLMAGPVGLETRPPQRCRWHWHSVGVEVPLVSAGAIQPSTRPTALNDCERRQSVFQKPRWSNDDAEPQSGRPASPTKGGRGPKVDQGNRRELASPSIPISPLTASRPNRKPRNSHRRALPCLPPSESLDLRVKPNVLPISRA</sequence>
<protein>
    <submittedName>
        <fullName evidence="2">Uncharacterized protein</fullName>
    </submittedName>
</protein>
<keyword evidence="3" id="KW-1185">Reference proteome</keyword>
<name>A0AA40DJB3_9PEZI</name>
<dbReference type="EMBL" id="JAUIRO010000009">
    <property type="protein sequence ID" value="KAK0702018.1"/>
    <property type="molecule type" value="Genomic_DNA"/>
</dbReference>
<feature type="region of interest" description="Disordered" evidence="1">
    <location>
        <begin position="1"/>
        <end position="27"/>
    </location>
</feature>
<proteinExistence type="predicted"/>
<organism evidence="2 3">
    <name type="scientific">Lasiosphaeria miniovina</name>
    <dbReference type="NCBI Taxonomy" id="1954250"/>
    <lineage>
        <taxon>Eukaryota</taxon>
        <taxon>Fungi</taxon>
        <taxon>Dikarya</taxon>
        <taxon>Ascomycota</taxon>
        <taxon>Pezizomycotina</taxon>
        <taxon>Sordariomycetes</taxon>
        <taxon>Sordariomycetidae</taxon>
        <taxon>Sordariales</taxon>
        <taxon>Lasiosphaeriaceae</taxon>
        <taxon>Lasiosphaeria</taxon>
    </lineage>
</organism>
<dbReference type="RefSeq" id="XP_060289682.1">
    <property type="nucleotide sequence ID" value="XM_060435559.1"/>
</dbReference>